<accession>A0A8H7AJX9</accession>
<protein>
    <submittedName>
        <fullName evidence="2">Uncharacterized protein</fullName>
    </submittedName>
</protein>
<reference evidence="2" key="1">
    <citation type="submission" date="2020-02" db="EMBL/GenBank/DDBJ databases">
        <authorList>
            <person name="Palmer J.M."/>
        </authorList>
    </citation>
    <scope>NUCLEOTIDE SEQUENCE</scope>
    <source>
        <strain evidence="2">EPUS1.4</strain>
        <tissue evidence="2">Thallus</tissue>
    </source>
</reference>
<evidence type="ECO:0000313" key="3">
    <source>
        <dbReference type="Proteomes" id="UP000606974"/>
    </source>
</evidence>
<dbReference type="EMBL" id="JAACFV010000042">
    <property type="protein sequence ID" value="KAF7509327.1"/>
    <property type="molecule type" value="Genomic_DNA"/>
</dbReference>
<dbReference type="AlphaFoldDB" id="A0A8H7AJX9"/>
<comment type="caution">
    <text evidence="2">The sequence shown here is derived from an EMBL/GenBank/DDBJ whole genome shotgun (WGS) entry which is preliminary data.</text>
</comment>
<feature type="compositionally biased region" description="Polar residues" evidence="1">
    <location>
        <begin position="19"/>
        <end position="31"/>
    </location>
</feature>
<feature type="compositionally biased region" description="Polar residues" evidence="1">
    <location>
        <begin position="75"/>
        <end position="85"/>
    </location>
</feature>
<feature type="compositionally biased region" description="Basic and acidic residues" evidence="1">
    <location>
        <begin position="36"/>
        <end position="47"/>
    </location>
</feature>
<evidence type="ECO:0000256" key="1">
    <source>
        <dbReference type="SAM" id="MobiDB-lite"/>
    </source>
</evidence>
<dbReference type="Proteomes" id="UP000606974">
    <property type="component" value="Unassembled WGS sequence"/>
</dbReference>
<name>A0A8H7AJX9_9EURO</name>
<evidence type="ECO:0000313" key="2">
    <source>
        <dbReference type="EMBL" id="KAF7509327.1"/>
    </source>
</evidence>
<proteinExistence type="predicted"/>
<organism evidence="2 3">
    <name type="scientific">Endocarpon pusillum</name>
    <dbReference type="NCBI Taxonomy" id="364733"/>
    <lineage>
        <taxon>Eukaryota</taxon>
        <taxon>Fungi</taxon>
        <taxon>Dikarya</taxon>
        <taxon>Ascomycota</taxon>
        <taxon>Pezizomycotina</taxon>
        <taxon>Eurotiomycetes</taxon>
        <taxon>Chaetothyriomycetidae</taxon>
        <taxon>Verrucariales</taxon>
        <taxon>Verrucariaceae</taxon>
        <taxon>Endocarpon</taxon>
    </lineage>
</organism>
<feature type="compositionally biased region" description="Basic and acidic residues" evidence="1">
    <location>
        <begin position="1"/>
        <end position="12"/>
    </location>
</feature>
<sequence>MPVRMKKTDGEAYHPLLPSVQQRAQRPTPTSRHGRLLADDRNPKELQDSSELAPAEESPPPVPTRTRLAQERGGTISSVATPRKG</sequence>
<feature type="region of interest" description="Disordered" evidence="1">
    <location>
        <begin position="1"/>
        <end position="85"/>
    </location>
</feature>
<keyword evidence="3" id="KW-1185">Reference proteome</keyword>
<gene>
    <name evidence="2" type="ORF">GJ744_008050</name>
</gene>